<comment type="similarity">
    <text evidence="1">Belongs to the 3-beta-HSD family.</text>
</comment>
<evidence type="ECO:0000313" key="5">
    <source>
        <dbReference type="EMBL" id="GMI23378.1"/>
    </source>
</evidence>
<evidence type="ECO:0000256" key="2">
    <source>
        <dbReference type="SAM" id="MobiDB-lite"/>
    </source>
</evidence>
<reference evidence="5 6" key="1">
    <citation type="journal article" date="2023" name="Commun. Biol.">
        <title>Genome analysis of Parmales, the sister group of diatoms, reveals the evolutionary specialization of diatoms from phago-mixotrophs to photoautotrophs.</title>
        <authorList>
            <person name="Ban H."/>
            <person name="Sato S."/>
            <person name="Yoshikawa S."/>
            <person name="Yamada K."/>
            <person name="Nakamura Y."/>
            <person name="Ichinomiya M."/>
            <person name="Sato N."/>
            <person name="Blanc-Mathieu R."/>
            <person name="Endo H."/>
            <person name="Kuwata A."/>
            <person name="Ogata H."/>
        </authorList>
    </citation>
    <scope>NUCLEOTIDE SEQUENCE [LARGE SCALE GENOMIC DNA]</scope>
</reference>
<dbReference type="EMBL" id="BRYB01001330">
    <property type="protein sequence ID" value="GMI23378.1"/>
    <property type="molecule type" value="Genomic_DNA"/>
</dbReference>
<evidence type="ECO:0000259" key="4">
    <source>
        <dbReference type="Pfam" id="PF01073"/>
    </source>
</evidence>
<accession>A0ABQ6MC49</accession>
<dbReference type="Pfam" id="PF01073">
    <property type="entry name" value="3Beta_HSD"/>
    <property type="match status" value="1"/>
</dbReference>
<evidence type="ECO:0000313" key="6">
    <source>
        <dbReference type="Proteomes" id="UP001165060"/>
    </source>
</evidence>
<dbReference type="SUPFAM" id="SSF51735">
    <property type="entry name" value="NAD(P)-binding Rossmann-fold domains"/>
    <property type="match status" value="1"/>
</dbReference>
<feature type="region of interest" description="Disordered" evidence="2">
    <location>
        <begin position="178"/>
        <end position="203"/>
    </location>
</feature>
<organism evidence="5 6">
    <name type="scientific">Tetraparma gracilis</name>
    <dbReference type="NCBI Taxonomy" id="2962635"/>
    <lineage>
        <taxon>Eukaryota</taxon>
        <taxon>Sar</taxon>
        <taxon>Stramenopiles</taxon>
        <taxon>Ochrophyta</taxon>
        <taxon>Bolidophyceae</taxon>
        <taxon>Parmales</taxon>
        <taxon>Triparmaceae</taxon>
        <taxon>Tetraparma</taxon>
    </lineage>
</organism>
<dbReference type="InterPro" id="IPR050177">
    <property type="entry name" value="Lipid_A_modif_metabolic_enz"/>
</dbReference>
<comment type="caution">
    <text evidence="5">The sequence shown here is derived from an EMBL/GenBank/DDBJ whole genome shotgun (WGS) entry which is preliminary data.</text>
</comment>
<dbReference type="Gene3D" id="3.40.50.720">
    <property type="entry name" value="NAD(P)-binding Rossmann-like Domain"/>
    <property type="match status" value="1"/>
</dbReference>
<keyword evidence="3" id="KW-0732">Signal</keyword>
<keyword evidence="6" id="KW-1185">Reference proteome</keyword>
<evidence type="ECO:0000256" key="3">
    <source>
        <dbReference type="SAM" id="SignalP"/>
    </source>
</evidence>
<dbReference type="Proteomes" id="UP001165060">
    <property type="component" value="Unassembled WGS sequence"/>
</dbReference>
<dbReference type="InterPro" id="IPR002225">
    <property type="entry name" value="3Beta_OHSteriod_DH/Estase"/>
</dbReference>
<feature type="signal peptide" evidence="3">
    <location>
        <begin position="1"/>
        <end position="19"/>
    </location>
</feature>
<feature type="domain" description="3-beta hydroxysteroid dehydrogenase/isomerase" evidence="4">
    <location>
        <begin position="52"/>
        <end position="320"/>
    </location>
</feature>
<evidence type="ECO:0000256" key="1">
    <source>
        <dbReference type="ARBA" id="ARBA00009219"/>
    </source>
</evidence>
<name>A0ABQ6MC49_9STRA</name>
<dbReference type="PANTHER" id="PTHR43245">
    <property type="entry name" value="BIFUNCTIONAL POLYMYXIN RESISTANCE PROTEIN ARNA"/>
    <property type="match status" value="1"/>
</dbReference>
<dbReference type="InterPro" id="IPR036291">
    <property type="entry name" value="NAD(P)-bd_dom_sf"/>
</dbReference>
<proteinExistence type="inferred from homology"/>
<sequence length="406" mass="43471">MALLLQVSGFLASLHIYFRLNPATSPPSAPPPSAASLPPPPARDQTLPPTILVTGACGLVGTNILSDLTSSSVRPKPRLVGLDMFLPSPGSPRHVPGVIYHAANMVNQTVPEMAAFLALHKVTGIIHTAGVVFMKDDPNTLLSVNQYATTKLLLAAKHLGSTVRSFVITSSASTINPGTGDRLAIPPSTLPHDPASQPPLFSTDYGRTKAQAELDTLNFHEPSIGFLTAALRLPGVYGAGDPWMGGPLSRGELTTLPGSADKRVEMVYVKNAAAAHASAILTLLGLTDADPLLAGGRAYHITNGEPRYTMGAFVDEALQRFPSNPKPTQLSYLVSLLVCCFVEAFWAYTCGNVFAPRHPVWNFTRASLSYMSTDQTFSTEGNELIAFPKPLYNVRESLDDMKRELQ</sequence>
<feature type="chain" id="PRO_5045159616" description="3-beta hydroxysteroid dehydrogenase/isomerase domain-containing protein" evidence="3">
    <location>
        <begin position="20"/>
        <end position="406"/>
    </location>
</feature>
<gene>
    <name evidence="5" type="ORF">TeGR_g1577</name>
</gene>
<protein>
    <recommendedName>
        <fullName evidence="4">3-beta hydroxysteroid dehydrogenase/isomerase domain-containing protein</fullName>
    </recommendedName>
</protein>